<dbReference type="InParanoid" id="A0A1S4H0T2"/>
<dbReference type="GO" id="GO:0005634">
    <property type="term" value="C:nucleus"/>
    <property type="evidence" value="ECO:0000318"/>
    <property type="project" value="GO_Central"/>
</dbReference>
<dbReference type="SUPFAM" id="SSF47113">
    <property type="entry name" value="Histone-fold"/>
    <property type="match status" value="1"/>
</dbReference>
<proteinExistence type="inferred from homology"/>
<dbReference type="VEuPathDB" id="VectorBase:AGAP009064"/>
<dbReference type="Gene3D" id="1.10.20.10">
    <property type="entry name" value="Histone, subunit A"/>
    <property type="match status" value="1"/>
</dbReference>
<keyword evidence="5" id="KW-0539">Nucleus</keyword>
<reference evidence="9 10" key="2">
    <citation type="journal article" date="2004" name="Trends Parasitol.">
        <title>The Anopheles gambiae genome: an update.</title>
        <authorList>
            <person name="Mongin E."/>
            <person name="Louis C."/>
            <person name="Holt R.A."/>
            <person name="Birney E."/>
            <person name="Collins F.H."/>
        </authorList>
    </citation>
    <scope>NUCLEOTIDE SEQUENCE [LARGE SCALE GENOMIC DNA]</scope>
    <source>
        <strain evidence="9 10">PEST</strain>
    </source>
</reference>
<evidence type="ECO:0000256" key="7">
    <source>
        <dbReference type="SAM" id="MobiDB-lite"/>
    </source>
</evidence>
<dbReference type="GO" id="GO:0003677">
    <property type="term" value="F:DNA binding"/>
    <property type="evidence" value="ECO:0007669"/>
    <property type="project" value="UniProtKB-KW"/>
</dbReference>
<evidence type="ECO:0000313" key="9">
    <source>
        <dbReference type="EnsemblMetazoa" id="AGAP009064-PA"/>
    </source>
</evidence>
<dbReference type="FunFam" id="1.10.20.10:FF:000062">
    <property type="entry name" value="Nuclear transcription factor Y subunit C"/>
    <property type="match status" value="1"/>
</dbReference>
<evidence type="ECO:0000256" key="6">
    <source>
        <dbReference type="ARBA" id="ARBA00038129"/>
    </source>
</evidence>
<dbReference type="GO" id="GO:0000981">
    <property type="term" value="F:DNA-binding transcription factor activity, RNA polymerase II-specific"/>
    <property type="evidence" value="ECO:0000318"/>
    <property type="project" value="GO_Central"/>
</dbReference>
<dbReference type="PANTHER" id="PTHR10252:SF8">
    <property type="entry name" value="NUCLEAR TRANSCRIPTION FACTOR Y SUBUNIT GAMMA"/>
    <property type="match status" value="1"/>
</dbReference>
<feature type="region of interest" description="Disordered" evidence="7">
    <location>
        <begin position="123"/>
        <end position="145"/>
    </location>
</feature>
<dbReference type="VEuPathDB" id="VectorBase:AGAMI1_004027"/>
<comment type="similarity">
    <text evidence="6">Belongs to the NFYC/HAP5 subunit family.</text>
</comment>
<dbReference type="GO" id="GO:0046982">
    <property type="term" value="F:protein heterodimerization activity"/>
    <property type="evidence" value="ECO:0007669"/>
    <property type="project" value="InterPro"/>
</dbReference>
<dbReference type="EMBL" id="AAAB01008984">
    <property type="status" value="NOT_ANNOTATED_CDS"/>
    <property type="molecule type" value="Genomic_DNA"/>
</dbReference>
<reference evidence="9 10" key="1">
    <citation type="journal article" date="2002" name="Science">
        <title>The genome sequence of the malaria mosquito Anopheles gambiae.</title>
        <authorList>
            <person name="Holt R.A."/>
            <person name="Subramanian G.M."/>
            <person name="Halpern A."/>
            <person name="Sutton G.G."/>
            <person name="Charlab R."/>
            <person name="Nusskern D.R."/>
            <person name="Wincker P."/>
            <person name="Clark A.G."/>
            <person name="Ribeiro J.M."/>
            <person name="Wides R."/>
            <person name="Salzberg S.L."/>
            <person name="Loftus B."/>
            <person name="Yandell M."/>
            <person name="Majoros W.H."/>
            <person name="Rusch D.B."/>
            <person name="Lai Z."/>
            <person name="Kraft C.L."/>
            <person name="Abril J.F."/>
            <person name="Anthouard V."/>
            <person name="Arensburger P."/>
            <person name="Atkinson P.W."/>
            <person name="Baden H."/>
            <person name="de Berardinis V."/>
            <person name="Baldwin D."/>
            <person name="Benes V."/>
            <person name="Biedler J."/>
            <person name="Blass C."/>
            <person name="Bolanos R."/>
            <person name="Boscus D."/>
            <person name="Barnstead M."/>
            <person name="Cai S."/>
            <person name="Center A."/>
            <person name="Chaturverdi K."/>
            <person name="Christophides G.K."/>
            <person name="Chrystal M.A."/>
            <person name="Clamp M."/>
            <person name="Cravchik A."/>
            <person name="Curwen V."/>
            <person name="Dana A."/>
            <person name="Delcher A."/>
            <person name="Dew I."/>
            <person name="Evans C.A."/>
            <person name="Flanigan M."/>
            <person name="Grundschober-Freimoser A."/>
            <person name="Friedli L."/>
            <person name="Gu Z."/>
            <person name="Guan P."/>
            <person name="Guigo R."/>
            <person name="Hillenmeyer M.E."/>
            <person name="Hladun S.L."/>
            <person name="Hogan J.R."/>
            <person name="Hong Y.S."/>
            <person name="Hoover J."/>
            <person name="Jaillon O."/>
            <person name="Ke Z."/>
            <person name="Kodira C."/>
            <person name="Kokoza E."/>
            <person name="Koutsos A."/>
            <person name="Letunic I."/>
            <person name="Levitsky A."/>
            <person name="Liang Y."/>
            <person name="Lin J.J."/>
            <person name="Lobo N.F."/>
            <person name="Lopez J.R."/>
            <person name="Malek J.A."/>
            <person name="McIntosh T.C."/>
            <person name="Meister S."/>
            <person name="Miller J."/>
            <person name="Mobarry C."/>
            <person name="Mongin E."/>
            <person name="Murphy S.D."/>
            <person name="O'Brochta D.A."/>
            <person name="Pfannkoch C."/>
            <person name="Qi R."/>
            <person name="Regier M.A."/>
            <person name="Remington K."/>
            <person name="Shao H."/>
            <person name="Sharakhova M.V."/>
            <person name="Sitter C.D."/>
            <person name="Shetty J."/>
            <person name="Smith T.J."/>
            <person name="Strong R."/>
            <person name="Sun J."/>
            <person name="Thomasova D."/>
            <person name="Ton L.Q."/>
            <person name="Topalis P."/>
            <person name="Tu Z."/>
            <person name="Unger M.F."/>
            <person name="Walenz B."/>
            <person name="Wang A."/>
            <person name="Wang J."/>
            <person name="Wang M."/>
            <person name="Wang X."/>
            <person name="Woodford K.J."/>
            <person name="Wortman J.R."/>
            <person name="Wu M."/>
            <person name="Yao A."/>
            <person name="Zdobnov E.M."/>
            <person name="Zhang H."/>
            <person name="Zhao Q."/>
            <person name="Zhao S."/>
            <person name="Zhu S.C."/>
            <person name="Zhimulev I."/>
            <person name="Coluzzi M."/>
            <person name="della Torre A."/>
            <person name="Roth C.W."/>
            <person name="Louis C."/>
            <person name="Kalush F."/>
            <person name="Mural R.J."/>
            <person name="Myers E.W."/>
            <person name="Adams M.D."/>
            <person name="Smith H.O."/>
            <person name="Broder S."/>
            <person name="Gardner M.J."/>
            <person name="Fraser C.M."/>
            <person name="Birney E."/>
            <person name="Bork P."/>
            <person name="Brey P.T."/>
            <person name="Venter J.C."/>
            <person name="Weissenbach J."/>
            <person name="Kafatos F.C."/>
            <person name="Collins F.H."/>
            <person name="Hoffman S.L."/>
        </authorList>
    </citation>
    <scope>NUCLEOTIDE SEQUENCE [LARGE SCALE GENOMIC DNA]</scope>
    <source>
        <strain evidence="9 10">PEST</strain>
    </source>
</reference>
<evidence type="ECO:0000256" key="4">
    <source>
        <dbReference type="ARBA" id="ARBA00023163"/>
    </source>
</evidence>
<keyword evidence="4" id="KW-0804">Transcription</keyword>
<dbReference type="PANTHER" id="PTHR10252">
    <property type="entry name" value="HISTONE-LIKE TRANSCRIPTION FACTOR CCAAT-RELATED"/>
    <property type="match status" value="1"/>
</dbReference>
<comment type="subcellular location">
    <subcellularLocation>
        <location evidence="1">Nucleus</location>
    </subcellularLocation>
</comment>
<keyword evidence="10" id="KW-1185">Reference proteome</keyword>
<organism evidence="9 10">
    <name type="scientific">Anopheles gambiae</name>
    <name type="common">African malaria mosquito</name>
    <dbReference type="NCBI Taxonomy" id="7165"/>
    <lineage>
        <taxon>Eukaryota</taxon>
        <taxon>Metazoa</taxon>
        <taxon>Ecdysozoa</taxon>
        <taxon>Arthropoda</taxon>
        <taxon>Hexapoda</taxon>
        <taxon>Insecta</taxon>
        <taxon>Pterygota</taxon>
        <taxon>Neoptera</taxon>
        <taxon>Endopterygota</taxon>
        <taxon>Diptera</taxon>
        <taxon>Nematocera</taxon>
        <taxon>Culicoidea</taxon>
        <taxon>Culicidae</taxon>
        <taxon>Anophelinae</taxon>
        <taxon>Anopheles</taxon>
    </lineage>
</organism>
<protein>
    <submittedName>
        <fullName evidence="9">Transcription factor CBF/NF-Y/archaeal histone domain-containing protein</fullName>
    </submittedName>
</protein>
<reference evidence="9" key="3">
    <citation type="submission" date="2020-05" db="UniProtKB">
        <authorList>
            <consortium name="EnsemblMetazoa"/>
        </authorList>
    </citation>
    <scope>IDENTIFICATION</scope>
    <source>
        <strain evidence="9">PEST</strain>
    </source>
</reference>
<dbReference type="InterPro" id="IPR003958">
    <property type="entry name" value="CBFA_NFYB_domain"/>
</dbReference>
<keyword evidence="3" id="KW-0238">DNA-binding</keyword>
<evidence type="ECO:0000256" key="3">
    <source>
        <dbReference type="ARBA" id="ARBA00023125"/>
    </source>
</evidence>
<evidence type="ECO:0000256" key="5">
    <source>
        <dbReference type="ARBA" id="ARBA00023242"/>
    </source>
</evidence>
<dbReference type="Proteomes" id="UP000007062">
    <property type="component" value="Chromosome 3R"/>
</dbReference>
<dbReference type="InterPro" id="IPR050568">
    <property type="entry name" value="Transcr_DNA_Rep_Reg"/>
</dbReference>
<dbReference type="EnsemblMetazoa" id="AGAP009064-RA">
    <property type="protein sequence ID" value="AGAP009064-PA"/>
    <property type="gene ID" value="AGAP009064"/>
</dbReference>
<feature type="compositionally biased region" description="Acidic residues" evidence="7">
    <location>
        <begin position="130"/>
        <end position="144"/>
    </location>
</feature>
<evidence type="ECO:0000256" key="1">
    <source>
        <dbReference type="ARBA" id="ARBA00004123"/>
    </source>
</evidence>
<dbReference type="InterPro" id="IPR009072">
    <property type="entry name" value="Histone-fold"/>
</dbReference>
<accession>A0A1S4H0T2</accession>
<dbReference type="GO" id="GO:0006357">
    <property type="term" value="P:regulation of transcription by RNA polymerase II"/>
    <property type="evidence" value="ECO:0000318"/>
    <property type="project" value="GO_Central"/>
</dbReference>
<evidence type="ECO:0000256" key="2">
    <source>
        <dbReference type="ARBA" id="ARBA00023015"/>
    </source>
</evidence>
<dbReference type="GO" id="GO:0016602">
    <property type="term" value="C:CCAAT-binding factor complex"/>
    <property type="evidence" value="ECO:0000318"/>
    <property type="project" value="GO_Central"/>
</dbReference>
<dbReference type="Pfam" id="PF00808">
    <property type="entry name" value="CBFD_NFYB_HMF"/>
    <property type="match status" value="1"/>
</dbReference>
<sequence>MTPRKKPSDGPSISQQNFTNFWPNVMREIERMNKIDTAHPVFPLSRIKRIMKIDEEVPNIAYNVSSLLAKASEIFIQELTLCAWLQTEASNRATLTRKDIAKATEKYEQFDFLMDIVPRNKNEAEKSVVDTEDTQDEESSEEEGCTNCAKEGTSCEGPRCGFQPPDIQSRNAESAAESLANDDTVTHVIPIVVPHSGTGSTNEQVPINQTLQLFLQIITPTGEISHVPITIPQDNLTITEVVDPEATPNYM</sequence>
<evidence type="ECO:0000259" key="8">
    <source>
        <dbReference type="Pfam" id="PF00808"/>
    </source>
</evidence>
<dbReference type="AlphaFoldDB" id="A0A1S4H0T2"/>
<evidence type="ECO:0000313" key="10">
    <source>
        <dbReference type="Proteomes" id="UP000007062"/>
    </source>
</evidence>
<name>A0A1S4H0T2_ANOGA</name>
<keyword evidence="2" id="KW-0805">Transcription regulation</keyword>
<dbReference type="CDD" id="cd22908">
    <property type="entry name" value="HFD_NFYC-like"/>
    <property type="match status" value="1"/>
</dbReference>
<feature type="domain" description="Transcription factor CBF/NF-Y/archaeal histone" evidence="8">
    <location>
        <begin position="42"/>
        <end position="103"/>
    </location>
</feature>